<organism evidence="11 12">
    <name type="scientific">Punica granatum</name>
    <name type="common">Pomegranate</name>
    <dbReference type="NCBI Taxonomy" id="22663"/>
    <lineage>
        <taxon>Eukaryota</taxon>
        <taxon>Viridiplantae</taxon>
        <taxon>Streptophyta</taxon>
        <taxon>Embryophyta</taxon>
        <taxon>Tracheophyta</taxon>
        <taxon>Spermatophyta</taxon>
        <taxon>Magnoliopsida</taxon>
        <taxon>eudicotyledons</taxon>
        <taxon>Gunneridae</taxon>
        <taxon>Pentapetalae</taxon>
        <taxon>rosids</taxon>
        <taxon>malvids</taxon>
        <taxon>Myrtales</taxon>
        <taxon>Lythraceae</taxon>
        <taxon>Punica</taxon>
    </lineage>
</organism>
<keyword evidence="5" id="KW-0611">Plant defense</keyword>
<evidence type="ECO:0000256" key="3">
    <source>
        <dbReference type="ARBA" id="ARBA00022490"/>
    </source>
</evidence>
<keyword evidence="11" id="KW-1185">Reference proteome</keyword>
<evidence type="ECO:0000313" key="12">
    <source>
        <dbReference type="RefSeq" id="XP_031381087.1"/>
    </source>
</evidence>
<dbReference type="RefSeq" id="XP_031381087.1">
    <property type="nucleotide sequence ID" value="XM_031525227.1"/>
</dbReference>
<dbReference type="CDD" id="cd00519">
    <property type="entry name" value="Lipase_3"/>
    <property type="match status" value="1"/>
</dbReference>
<dbReference type="GO" id="GO:0006629">
    <property type="term" value="P:lipid metabolic process"/>
    <property type="evidence" value="ECO:0007669"/>
    <property type="project" value="InterPro"/>
</dbReference>
<dbReference type="InterPro" id="IPR002921">
    <property type="entry name" value="Fungal_lipase-type"/>
</dbReference>
<feature type="region of interest" description="Disordered" evidence="7">
    <location>
        <begin position="579"/>
        <end position="606"/>
    </location>
</feature>
<dbReference type="Pfam" id="PF01764">
    <property type="entry name" value="Lipase_3"/>
    <property type="match status" value="1"/>
</dbReference>
<dbReference type="GO" id="GO:0052689">
    <property type="term" value="F:carboxylic ester hydrolase activity"/>
    <property type="evidence" value="ECO:0007669"/>
    <property type="project" value="InterPro"/>
</dbReference>
<dbReference type="Pfam" id="PF07887">
    <property type="entry name" value="Calmodulin_bind"/>
    <property type="match status" value="1"/>
</dbReference>
<feature type="domain" description="Fungal lipase-type" evidence="8">
    <location>
        <begin position="755"/>
        <end position="858"/>
    </location>
</feature>
<gene>
    <name evidence="12" type="primary">LOC116195846</name>
</gene>
<accession>A0A6P8CB78</accession>
<dbReference type="Pfam" id="PF18117">
    <property type="entry name" value="EDS1_EP"/>
    <property type="match status" value="1"/>
</dbReference>
<evidence type="ECO:0000256" key="7">
    <source>
        <dbReference type="SAM" id="MobiDB-lite"/>
    </source>
</evidence>
<dbReference type="Gene3D" id="3.40.50.1820">
    <property type="entry name" value="alpha/beta hydrolase"/>
    <property type="match status" value="1"/>
</dbReference>
<evidence type="ECO:0000259" key="10">
    <source>
        <dbReference type="Pfam" id="PF18117"/>
    </source>
</evidence>
<dbReference type="InterPro" id="IPR044603">
    <property type="entry name" value="SAG101-like"/>
</dbReference>
<reference evidence="11" key="1">
    <citation type="journal article" date="2020" name="Plant Biotechnol. J.">
        <title>The pomegranate (Punica granatum L.) draft genome dissects genetic divergence between soft- and hard-seeded cultivars.</title>
        <authorList>
            <person name="Luo X."/>
            <person name="Li H."/>
            <person name="Wu Z."/>
            <person name="Yao W."/>
            <person name="Zhao P."/>
            <person name="Cao D."/>
            <person name="Yu H."/>
            <person name="Li K."/>
            <person name="Poudel K."/>
            <person name="Zhao D."/>
            <person name="Zhang F."/>
            <person name="Xia X."/>
            <person name="Chen L."/>
            <person name="Wang Q."/>
            <person name="Jing D."/>
            <person name="Cao S."/>
        </authorList>
    </citation>
    <scope>NUCLEOTIDE SEQUENCE [LARGE SCALE GENOMIC DNA]</scope>
    <source>
        <strain evidence="11">cv. Tunisia</strain>
    </source>
</reference>
<dbReference type="GeneID" id="116195846"/>
<evidence type="ECO:0000259" key="8">
    <source>
        <dbReference type="Pfam" id="PF01764"/>
    </source>
</evidence>
<name>A0A6P8CB78_PUNGR</name>
<dbReference type="GO" id="GO:0005634">
    <property type="term" value="C:nucleus"/>
    <property type="evidence" value="ECO:0007669"/>
    <property type="project" value="UniProtKB-SubCell"/>
</dbReference>
<keyword evidence="6" id="KW-0539">Nucleus</keyword>
<evidence type="ECO:0000256" key="2">
    <source>
        <dbReference type="ARBA" id="ARBA00004496"/>
    </source>
</evidence>
<dbReference type="InterPro" id="IPR046831">
    <property type="entry name" value="Calmodulin_bind_N"/>
</dbReference>
<dbReference type="SUPFAM" id="SSF53474">
    <property type="entry name" value="alpha/beta-Hydrolases"/>
    <property type="match status" value="1"/>
</dbReference>
<dbReference type="PANTHER" id="PTHR46898:SF3">
    <property type="entry name" value="FUNGAL LIPASE-LIKE DOMAIN-CONTAINING PROTEIN"/>
    <property type="match status" value="1"/>
</dbReference>
<keyword evidence="4" id="KW-0378">Hydrolase</keyword>
<dbReference type="InterPro" id="IPR029058">
    <property type="entry name" value="AB_hydrolase_fold"/>
</dbReference>
<feature type="domain" description="Calmodulin binding protein-like N-terminal" evidence="9">
    <location>
        <begin position="69"/>
        <end position="210"/>
    </location>
</feature>
<sequence length="1230" mass="139852">MNAKLMAKSNKMKTLDRTPIDLKELGKLKLISENSADGLPNHPKILCLNEQQNSRSSFTRNQLVEPNYLQLHFVTMVSSPLVTGQKVEGEGGSPIHVFLVDPQTGFLVQDGALSRLELIVSVLEGDFNEEGETDWAQEYFQGNEITSISLVAGNLGVVLNAGMGTLGDITFNEESSMARNGTFRLGVKTSGDCCEGFRIREGISNAFVVKRIEATRWTDPAAHDMPLPDDWHSPGNLQELSSFPTTGNYNEIDDNWLLWSFDESGTVDWHHQQEYCFKSKQAATRWFKLKAVLQWAILRRIIMRKRARRMVVKSRVEKRLVSTAGQNWNVKEHKPAPVTSPTQMCFTCNHEHEDNEKDGKLKPINSCDRNTVPSKLDTSGMGQSLTLFPTLATGDGIKLKDGAEEVLNMAPKVSPIEATNQKGKEVLLERSGSFRSTVTDAGGSIPGKPDSNYVSHSLTLFPSLLKDMEPNKADVLEPIPTNSGSYIELTKLAPMAALGSGQQGYSGKTRQAKKRWRKLKSVSQLVFLWKVVAPRSFKEQYEATRMDHLAYEACPEKDSSPSHTLIRMQSPLEQFAHSLTRVKRENDSSKTADRQEDKHHDKSQQAAKRWRVLRALLWFTLQRRASKQSQAFLGGTKTQNQAEIDDRKMDSDSASTPLFSCGPDLAGLAVSSNLLHYSWDAISELRTNPSRHVGSSSVSVEYRESQVRNYRIIAFIVSPVMEKYLQEGSNLVPSSDIPDFSFLCSKSNPEFSINRAAKALFDSVRGELSSLKDRVMEVAKSTPYIVTGHSLGGSIASLFMLWLLNALKPTTTRRPLCITFGAPLLGDSRFQQAIYHYSTWNSCFLHTVHRDDPFPSIFLAMDYRPFGTFLFLSGSGKACFEAPDSILELLKRMKSETGGNQELQDIDYGLTIQSLRSNVVCKDVTELSRREIESYKAGIIAQLTSIGLLQNEDEASNSWVDKKIVKPEKAAITQKREMFDPARKLNDVKVNMAQLEWYKKTNENDGYAYYDSYKIKRLMWDHKVVEFKRILTDYWEKLVEEVEKKPQMEEVYLRKRWLYGGTNFRRMVEPLDIADYYKVKGRRDYWNRGRLNCYKKLEKWLKEAKKPDTSLNTRKQNIKLSMTEDSCFWAHVEEATIACEAYNNGDEGNFERLVEFETYVFGLIERYAVSPEIFLPDSTYMKWWKKYEGILTRRSARQPGLHNSKLVPFMKNSRYQEYKVGKYDPSEDDE</sequence>
<feature type="domain" description="EDS1 EP" evidence="10">
    <location>
        <begin position="993"/>
        <end position="1195"/>
    </location>
</feature>
<dbReference type="GO" id="GO:0005737">
    <property type="term" value="C:cytoplasm"/>
    <property type="evidence" value="ECO:0007669"/>
    <property type="project" value="UniProtKB-SubCell"/>
</dbReference>
<evidence type="ECO:0000256" key="4">
    <source>
        <dbReference type="ARBA" id="ARBA00022801"/>
    </source>
</evidence>
<keyword evidence="3" id="KW-0963">Cytoplasm</keyword>
<evidence type="ECO:0000313" key="11">
    <source>
        <dbReference type="Proteomes" id="UP000515151"/>
    </source>
</evidence>
<comment type="subcellular location">
    <subcellularLocation>
        <location evidence="2">Cytoplasm</location>
    </subcellularLocation>
    <subcellularLocation>
        <location evidence="1">Nucleus</location>
    </subcellularLocation>
</comment>
<evidence type="ECO:0000259" key="9">
    <source>
        <dbReference type="Pfam" id="PF07887"/>
    </source>
</evidence>
<feature type="compositionally biased region" description="Basic and acidic residues" evidence="7">
    <location>
        <begin position="582"/>
        <end position="603"/>
    </location>
</feature>
<reference evidence="12" key="2">
    <citation type="submission" date="2025-08" db="UniProtKB">
        <authorList>
            <consortium name="RefSeq"/>
        </authorList>
    </citation>
    <scope>IDENTIFICATION</scope>
    <source>
        <tissue evidence="12">Leaf</tissue>
    </source>
</reference>
<protein>
    <submittedName>
        <fullName evidence="12">Uncharacterized protein LOC116195846 isoform X1</fullName>
    </submittedName>
</protein>
<proteinExistence type="predicted"/>
<dbReference type="GO" id="GO:0006952">
    <property type="term" value="P:defense response"/>
    <property type="evidence" value="ECO:0007669"/>
    <property type="project" value="UniProtKB-KW"/>
</dbReference>
<dbReference type="AlphaFoldDB" id="A0A6P8CB78"/>
<dbReference type="OrthoDB" id="438440at2759"/>
<dbReference type="InterPro" id="IPR041266">
    <property type="entry name" value="EDS1_EP"/>
</dbReference>
<evidence type="ECO:0000256" key="5">
    <source>
        <dbReference type="ARBA" id="ARBA00022821"/>
    </source>
</evidence>
<evidence type="ECO:0000256" key="1">
    <source>
        <dbReference type="ARBA" id="ARBA00004123"/>
    </source>
</evidence>
<dbReference type="Proteomes" id="UP000515151">
    <property type="component" value="Chromosome 2"/>
</dbReference>
<evidence type="ECO:0000256" key="6">
    <source>
        <dbReference type="ARBA" id="ARBA00023242"/>
    </source>
</evidence>
<dbReference type="PANTHER" id="PTHR46898">
    <property type="entry name" value="SENESCENCE-ASSOCIATED CARBOXYLESTERASE 101"/>
    <property type="match status" value="1"/>
</dbReference>